<organism evidence="2 3">
    <name type="scientific">Corynascus novoguineensis</name>
    <dbReference type="NCBI Taxonomy" id="1126955"/>
    <lineage>
        <taxon>Eukaryota</taxon>
        <taxon>Fungi</taxon>
        <taxon>Dikarya</taxon>
        <taxon>Ascomycota</taxon>
        <taxon>Pezizomycotina</taxon>
        <taxon>Sordariomycetes</taxon>
        <taxon>Sordariomycetidae</taxon>
        <taxon>Sordariales</taxon>
        <taxon>Chaetomiaceae</taxon>
        <taxon>Corynascus</taxon>
    </lineage>
</organism>
<feature type="compositionally biased region" description="Basic and acidic residues" evidence="1">
    <location>
        <begin position="243"/>
        <end position="257"/>
    </location>
</feature>
<feature type="compositionally biased region" description="Polar residues" evidence="1">
    <location>
        <begin position="412"/>
        <end position="442"/>
    </location>
</feature>
<keyword evidence="3" id="KW-1185">Reference proteome</keyword>
<gene>
    <name evidence="2" type="ORF">C7999DRAFT_38124</name>
</gene>
<feature type="compositionally biased region" description="Polar residues" evidence="1">
    <location>
        <begin position="135"/>
        <end position="168"/>
    </location>
</feature>
<feature type="compositionally biased region" description="Basic residues" evidence="1">
    <location>
        <begin position="51"/>
        <end position="60"/>
    </location>
</feature>
<feature type="region of interest" description="Disordered" evidence="1">
    <location>
        <begin position="308"/>
        <end position="327"/>
    </location>
</feature>
<feature type="compositionally biased region" description="Pro residues" evidence="1">
    <location>
        <begin position="570"/>
        <end position="583"/>
    </location>
</feature>
<evidence type="ECO:0000256" key="1">
    <source>
        <dbReference type="SAM" id="MobiDB-lite"/>
    </source>
</evidence>
<dbReference type="EMBL" id="MU857609">
    <property type="protein sequence ID" value="KAK4250991.1"/>
    <property type="molecule type" value="Genomic_DNA"/>
</dbReference>
<feature type="region of interest" description="Disordered" evidence="1">
    <location>
        <begin position="240"/>
        <end position="303"/>
    </location>
</feature>
<dbReference type="AlphaFoldDB" id="A0AAN7D011"/>
<feature type="compositionally biased region" description="Low complexity" evidence="1">
    <location>
        <begin position="558"/>
        <end position="569"/>
    </location>
</feature>
<feature type="compositionally biased region" description="Basic and acidic residues" evidence="1">
    <location>
        <begin position="388"/>
        <end position="398"/>
    </location>
</feature>
<feature type="region of interest" description="Disordered" evidence="1">
    <location>
        <begin position="558"/>
        <end position="605"/>
    </location>
</feature>
<evidence type="ECO:0000313" key="3">
    <source>
        <dbReference type="Proteomes" id="UP001303647"/>
    </source>
</evidence>
<feature type="region of interest" description="Disordered" evidence="1">
    <location>
        <begin position="189"/>
        <end position="208"/>
    </location>
</feature>
<sequence>MARRMLMYKQPVRQGEHHRKFPLSQTHSTEDLGKTKSDPLGYPQRPSTLKSRARQVSRSVRTRLRSLFSGAKAEEEEPTIPCQHVEAQRTHVTYNQTSSVSKHELDEEAGEHIRSAPAKVPILHVSDGLVHSSKASMQSLESGQDRNVSGGSSSLTSWVHSGPSTLTSQEQQQWREWEKQRLSVIGENGAHVPSPSIRRQGLGSGVFQPPGGADEVQFAPRQVVDSQRIYSALVKRMQATNDTGEKLEEQTESHGRGDSPTGRDASQYHSSDTPATIKRVPSERDHLAGSHDSNTPTANNRNIFAHGDERSKWRSTDVGSPASHLFRTGSPYRRALRKSIEEEQNAWAQQSAVADQESDTSHTNHLAGDDLDLATDLDYSESVYSSDESERGHTEAADANKPNSYADAPAMSRQNGPRQASTASSVDWKTWLSANVGKSGSKPSKRALAQPPGISITAPKPFSSLRGHVREAAQIHDDDNDCDHSDTGIYNNEDDVFGPSAIGNQSPWADSTPLSQLQPNIIANSSSLRHHASPNKRRLAPLSVGGINLAATTTINNNNNSLLVENESPTRPPPQVPPPPIPPRSKLRPEPLRVWRSNGGGGGGDGIITSPAAASVSGSMSVMSSPGLTEAVRRQFGGGGFAGLGGSGSVSGSGSRVGFGFGLGSCGENSSYGDSAKGQKGDSWVDNHHHRGIAEVLLEEGAGHEKKVWGDEGSAFV</sequence>
<dbReference type="Proteomes" id="UP001303647">
    <property type="component" value="Unassembled WGS sequence"/>
</dbReference>
<accession>A0AAN7D011</accession>
<feature type="compositionally biased region" description="Polar residues" evidence="1">
    <location>
        <begin position="291"/>
        <end position="302"/>
    </location>
</feature>
<proteinExistence type="predicted"/>
<feature type="compositionally biased region" description="Basic and acidic residues" evidence="1">
    <location>
        <begin position="28"/>
        <end position="37"/>
    </location>
</feature>
<protein>
    <submittedName>
        <fullName evidence="2">Uncharacterized protein</fullName>
    </submittedName>
</protein>
<feature type="region of interest" description="Disordered" evidence="1">
    <location>
        <begin position="135"/>
        <end position="174"/>
    </location>
</feature>
<reference evidence="2" key="2">
    <citation type="submission" date="2023-05" db="EMBL/GenBank/DDBJ databases">
        <authorList>
            <consortium name="Lawrence Berkeley National Laboratory"/>
            <person name="Steindorff A."/>
            <person name="Hensen N."/>
            <person name="Bonometti L."/>
            <person name="Westerberg I."/>
            <person name="Brannstrom I.O."/>
            <person name="Guillou S."/>
            <person name="Cros-Aarteil S."/>
            <person name="Calhoun S."/>
            <person name="Haridas S."/>
            <person name="Kuo A."/>
            <person name="Mondo S."/>
            <person name="Pangilinan J."/>
            <person name="Riley R."/>
            <person name="Labutti K."/>
            <person name="Andreopoulos B."/>
            <person name="Lipzen A."/>
            <person name="Chen C."/>
            <person name="Yanf M."/>
            <person name="Daum C."/>
            <person name="Ng V."/>
            <person name="Clum A."/>
            <person name="Ohm R."/>
            <person name="Martin F."/>
            <person name="Silar P."/>
            <person name="Natvig D."/>
            <person name="Lalanne C."/>
            <person name="Gautier V."/>
            <person name="Ament-Velasquez S.L."/>
            <person name="Kruys A."/>
            <person name="Hutchinson M.I."/>
            <person name="Powell A.J."/>
            <person name="Barry K."/>
            <person name="Miller A.N."/>
            <person name="Grigoriev I.V."/>
            <person name="Debuchy R."/>
            <person name="Gladieux P."/>
            <person name="Thoren M.H."/>
            <person name="Johannesson H."/>
        </authorList>
    </citation>
    <scope>NUCLEOTIDE SEQUENCE</scope>
    <source>
        <strain evidence="2">CBS 359.72</strain>
    </source>
</reference>
<evidence type="ECO:0000313" key="2">
    <source>
        <dbReference type="EMBL" id="KAK4250991.1"/>
    </source>
</evidence>
<comment type="caution">
    <text evidence="2">The sequence shown here is derived from an EMBL/GenBank/DDBJ whole genome shotgun (WGS) entry which is preliminary data.</text>
</comment>
<feature type="region of interest" description="Disordered" evidence="1">
    <location>
        <begin position="1"/>
        <end position="60"/>
    </location>
</feature>
<feature type="region of interest" description="Disordered" evidence="1">
    <location>
        <begin position="347"/>
        <end position="461"/>
    </location>
</feature>
<name>A0AAN7D011_9PEZI</name>
<feature type="compositionally biased region" description="Acidic residues" evidence="1">
    <location>
        <begin position="369"/>
        <end position="379"/>
    </location>
</feature>
<reference evidence="2" key="1">
    <citation type="journal article" date="2023" name="Mol. Phylogenet. Evol.">
        <title>Genome-scale phylogeny and comparative genomics of the fungal order Sordariales.</title>
        <authorList>
            <person name="Hensen N."/>
            <person name="Bonometti L."/>
            <person name="Westerberg I."/>
            <person name="Brannstrom I.O."/>
            <person name="Guillou S."/>
            <person name="Cros-Aarteil S."/>
            <person name="Calhoun S."/>
            <person name="Haridas S."/>
            <person name="Kuo A."/>
            <person name="Mondo S."/>
            <person name="Pangilinan J."/>
            <person name="Riley R."/>
            <person name="LaButti K."/>
            <person name="Andreopoulos B."/>
            <person name="Lipzen A."/>
            <person name="Chen C."/>
            <person name="Yan M."/>
            <person name="Daum C."/>
            <person name="Ng V."/>
            <person name="Clum A."/>
            <person name="Steindorff A."/>
            <person name="Ohm R.A."/>
            <person name="Martin F."/>
            <person name="Silar P."/>
            <person name="Natvig D.O."/>
            <person name="Lalanne C."/>
            <person name="Gautier V."/>
            <person name="Ament-Velasquez S.L."/>
            <person name="Kruys A."/>
            <person name="Hutchinson M.I."/>
            <person name="Powell A.J."/>
            <person name="Barry K."/>
            <person name="Miller A.N."/>
            <person name="Grigoriev I.V."/>
            <person name="Debuchy R."/>
            <person name="Gladieux P."/>
            <person name="Hiltunen Thoren M."/>
            <person name="Johannesson H."/>
        </authorList>
    </citation>
    <scope>NUCLEOTIDE SEQUENCE</scope>
    <source>
        <strain evidence="2">CBS 359.72</strain>
    </source>
</reference>
<feature type="compositionally biased region" description="Basic and acidic residues" evidence="1">
    <location>
        <begin position="280"/>
        <end position="289"/>
    </location>
</feature>